<dbReference type="AlphaFoldDB" id="A0A183B658"/>
<dbReference type="OrthoDB" id="10002384at2759"/>
<keyword evidence="2" id="KW-1185">Reference proteome</keyword>
<evidence type="ECO:0000313" key="3">
    <source>
        <dbReference type="WBParaSite" id="ECPE_0001473301-mRNA-1"/>
    </source>
</evidence>
<reference evidence="1 2" key="2">
    <citation type="submission" date="2018-11" db="EMBL/GenBank/DDBJ databases">
        <authorList>
            <consortium name="Pathogen Informatics"/>
        </authorList>
    </citation>
    <scope>NUCLEOTIDE SEQUENCE [LARGE SCALE GENOMIC DNA]</scope>
    <source>
        <strain evidence="1 2">Egypt</strain>
    </source>
</reference>
<evidence type="ECO:0000313" key="2">
    <source>
        <dbReference type="Proteomes" id="UP000272942"/>
    </source>
</evidence>
<gene>
    <name evidence="1" type="ORF">ECPE_LOCUS14693</name>
</gene>
<accession>A0A183B658</accession>
<proteinExistence type="predicted"/>
<reference evidence="3" key="1">
    <citation type="submission" date="2016-06" db="UniProtKB">
        <authorList>
            <consortium name="WormBaseParasite"/>
        </authorList>
    </citation>
    <scope>IDENTIFICATION</scope>
</reference>
<evidence type="ECO:0000313" key="1">
    <source>
        <dbReference type="EMBL" id="VDP91965.1"/>
    </source>
</evidence>
<dbReference type="WBParaSite" id="ECPE_0001473301-mRNA-1">
    <property type="protein sequence ID" value="ECPE_0001473301-mRNA-1"/>
    <property type="gene ID" value="ECPE_0001473301"/>
</dbReference>
<name>A0A183B658_9TREM</name>
<dbReference type="Proteomes" id="UP000272942">
    <property type="component" value="Unassembled WGS sequence"/>
</dbReference>
<organism evidence="3">
    <name type="scientific">Echinostoma caproni</name>
    <dbReference type="NCBI Taxonomy" id="27848"/>
    <lineage>
        <taxon>Eukaryota</taxon>
        <taxon>Metazoa</taxon>
        <taxon>Spiralia</taxon>
        <taxon>Lophotrochozoa</taxon>
        <taxon>Platyhelminthes</taxon>
        <taxon>Trematoda</taxon>
        <taxon>Digenea</taxon>
        <taxon>Plagiorchiida</taxon>
        <taxon>Echinostomata</taxon>
        <taxon>Echinostomatoidea</taxon>
        <taxon>Echinostomatidae</taxon>
        <taxon>Echinostoma</taxon>
    </lineage>
</organism>
<dbReference type="EMBL" id="UZAN01058272">
    <property type="protein sequence ID" value="VDP91965.1"/>
    <property type="molecule type" value="Genomic_DNA"/>
</dbReference>
<sequence>MHQPRGPYASTSDEHLGYDWIAAMLDNQKCYGQTVTNDPSGDTHWLNQSDLFDQIVKFRQTNYEACFSQNSRRSVLLTIFEVFR</sequence>
<protein>
    <submittedName>
        <fullName evidence="1 3">Uncharacterized protein</fullName>
    </submittedName>
</protein>